<comment type="caution">
    <text evidence="2">The sequence shown here is derived from an EMBL/GenBank/DDBJ whole genome shotgun (WGS) entry which is preliminary data.</text>
</comment>
<keyword evidence="1" id="KW-1133">Transmembrane helix</keyword>
<protein>
    <submittedName>
        <fullName evidence="2">Uncharacterized protein</fullName>
    </submittedName>
</protein>
<dbReference type="AlphaFoldDB" id="A0AAV4SFY2"/>
<evidence type="ECO:0000313" key="2">
    <source>
        <dbReference type="EMBL" id="GIY32076.1"/>
    </source>
</evidence>
<feature type="transmembrane region" description="Helical" evidence="1">
    <location>
        <begin position="20"/>
        <end position="41"/>
    </location>
</feature>
<dbReference type="Proteomes" id="UP001054945">
    <property type="component" value="Unassembled WGS sequence"/>
</dbReference>
<dbReference type="EMBL" id="BPLR01009452">
    <property type="protein sequence ID" value="GIY32076.1"/>
    <property type="molecule type" value="Genomic_DNA"/>
</dbReference>
<reference evidence="2 3" key="1">
    <citation type="submission" date="2021-06" db="EMBL/GenBank/DDBJ databases">
        <title>Caerostris extrusa draft genome.</title>
        <authorList>
            <person name="Kono N."/>
            <person name="Arakawa K."/>
        </authorList>
    </citation>
    <scope>NUCLEOTIDE SEQUENCE [LARGE SCALE GENOMIC DNA]</scope>
</reference>
<proteinExistence type="predicted"/>
<sequence>MSERPTFWSYIKKLLINPKFILTVAIVPIAFFAEMSVFQVLKTLGAGMLPSVTSTIASGFARSLEGDNFLHVEQILDIFNKYFVRAIEDPKCLKKFLCQSAKSRAEISPFVDKLVEKFEKSVDDNFLDSGGLKQFLSSVHNGNCDSLCM</sequence>
<keyword evidence="1" id="KW-0472">Membrane</keyword>
<keyword evidence="3" id="KW-1185">Reference proteome</keyword>
<evidence type="ECO:0000313" key="3">
    <source>
        <dbReference type="Proteomes" id="UP001054945"/>
    </source>
</evidence>
<evidence type="ECO:0000256" key="1">
    <source>
        <dbReference type="SAM" id="Phobius"/>
    </source>
</evidence>
<gene>
    <name evidence="2" type="primary">AVEN_163911_1</name>
    <name evidence="2" type="ORF">CEXT_328721</name>
</gene>
<accession>A0AAV4SFY2</accession>
<organism evidence="2 3">
    <name type="scientific">Caerostris extrusa</name>
    <name type="common">Bark spider</name>
    <name type="synonym">Caerostris bankana</name>
    <dbReference type="NCBI Taxonomy" id="172846"/>
    <lineage>
        <taxon>Eukaryota</taxon>
        <taxon>Metazoa</taxon>
        <taxon>Ecdysozoa</taxon>
        <taxon>Arthropoda</taxon>
        <taxon>Chelicerata</taxon>
        <taxon>Arachnida</taxon>
        <taxon>Araneae</taxon>
        <taxon>Araneomorphae</taxon>
        <taxon>Entelegynae</taxon>
        <taxon>Araneoidea</taxon>
        <taxon>Araneidae</taxon>
        <taxon>Caerostris</taxon>
    </lineage>
</organism>
<name>A0AAV4SFY2_CAEEX</name>
<keyword evidence="1" id="KW-0812">Transmembrane</keyword>